<evidence type="ECO:0000313" key="3">
    <source>
        <dbReference type="RefSeq" id="XP_056697577.1"/>
    </source>
</evidence>
<dbReference type="Pfam" id="PF08387">
    <property type="entry name" value="FBD"/>
    <property type="match status" value="1"/>
</dbReference>
<dbReference type="InterPro" id="IPR055411">
    <property type="entry name" value="LRR_FXL15/At3g58940/PEG3-like"/>
</dbReference>
<dbReference type="InterPro" id="IPR050232">
    <property type="entry name" value="FBL13/AtMIF1-like"/>
</dbReference>
<dbReference type="Proteomes" id="UP000813463">
    <property type="component" value="Chromosome 1"/>
</dbReference>
<protein>
    <submittedName>
        <fullName evidence="3 4">F-box/FBD/LRR-repeat protein At1g16930</fullName>
    </submittedName>
</protein>
<evidence type="ECO:0000259" key="1">
    <source>
        <dbReference type="SMART" id="SM00579"/>
    </source>
</evidence>
<dbReference type="InterPro" id="IPR053781">
    <property type="entry name" value="F-box_AtFBL13-like"/>
</dbReference>
<feature type="domain" description="FBD" evidence="1">
    <location>
        <begin position="396"/>
        <end position="473"/>
    </location>
</feature>
<dbReference type="InterPro" id="IPR036047">
    <property type="entry name" value="F-box-like_dom_sf"/>
</dbReference>
<name>A0ABM3RPS9_SPIOL</name>
<dbReference type="Gene3D" id="3.80.10.10">
    <property type="entry name" value="Ribonuclease Inhibitor"/>
    <property type="match status" value="1"/>
</dbReference>
<dbReference type="InterPro" id="IPR006566">
    <property type="entry name" value="FBD"/>
</dbReference>
<accession>A0ABM3RPS9</accession>
<proteinExistence type="predicted"/>
<dbReference type="InterPro" id="IPR032675">
    <property type="entry name" value="LRR_dom_sf"/>
</dbReference>
<keyword evidence="2" id="KW-1185">Reference proteome</keyword>
<evidence type="ECO:0000313" key="4">
    <source>
        <dbReference type="RefSeq" id="XP_056697580.1"/>
    </source>
</evidence>
<dbReference type="SUPFAM" id="SSF81383">
    <property type="entry name" value="F-box domain"/>
    <property type="match status" value="1"/>
</dbReference>
<dbReference type="PANTHER" id="PTHR31900:SF31">
    <property type="entry name" value="F-BOX_LRR-REPEAT PROTEIN 13-LIKE"/>
    <property type="match status" value="1"/>
</dbReference>
<gene>
    <name evidence="3 4" type="primary">LOC110783934</name>
</gene>
<sequence length="497" mass="56877">MLSFLKPGKMSETIEEEDMLSSLPDAILIEILSLLPINSAAVTSVLSHRWRYLWTGVNRLQFEAEASHFTDIADHILGQLTSHKLRDFELFLSSPSELPEDDALESSFRHVCRRNVEKIFIHVQCSFYEEFFFVPACLFTSQSLVILELVGKLKFDLLADDEIGTIQIPNLKKLSLDYLLDVPLWLGNLVRSCPLLENLNLVFKLDWAESEIADSVDICALNLRLLKIDLEFVGRTQRINISIDAPKLEHLNLRDCTSYYDFVRNPTALVRACIDLIKEERYLEDEDDMDWFPSNHYLHHMSKFVGGMSSISSLDLKLERDSNIFTYLSSVDDGFLPVFRNLSNFEMTLDGIGLNGWKDLILSLRCFPYLKHLEVNMEGDPPMELNHWCEPGSVPECLVSKMKTLQIRGLIGIDDDLKLLAYILSNGVVLDELCVDVCIRNDCKEALHWKERKFCMSLFKLPRSSSTCEVVFSGRSATTSSSAFKNEYLTCQMYLTD</sequence>
<dbReference type="GeneID" id="110783934"/>
<reference evidence="3 4" key="2">
    <citation type="submission" date="2025-05" db="UniProtKB">
        <authorList>
            <consortium name="RefSeq"/>
        </authorList>
    </citation>
    <scope>IDENTIFICATION</scope>
    <source>
        <tissue evidence="3 4">Leaf</tissue>
    </source>
</reference>
<dbReference type="RefSeq" id="XP_056697577.1">
    <property type="nucleotide sequence ID" value="XM_056841599.1"/>
</dbReference>
<reference evidence="2" key="1">
    <citation type="journal article" date="2021" name="Nat. Commun.">
        <title>Genomic analyses provide insights into spinach domestication and the genetic basis of agronomic traits.</title>
        <authorList>
            <person name="Cai X."/>
            <person name="Sun X."/>
            <person name="Xu C."/>
            <person name="Sun H."/>
            <person name="Wang X."/>
            <person name="Ge C."/>
            <person name="Zhang Z."/>
            <person name="Wang Q."/>
            <person name="Fei Z."/>
            <person name="Jiao C."/>
            <person name="Wang Q."/>
        </authorList>
    </citation>
    <scope>NUCLEOTIDE SEQUENCE [LARGE SCALE GENOMIC DNA]</scope>
    <source>
        <strain evidence="2">cv. Varoflay</strain>
    </source>
</reference>
<dbReference type="RefSeq" id="XP_056697580.1">
    <property type="nucleotide sequence ID" value="XM_056841602.1"/>
</dbReference>
<organism evidence="2 4">
    <name type="scientific">Spinacia oleracea</name>
    <name type="common">Spinach</name>
    <dbReference type="NCBI Taxonomy" id="3562"/>
    <lineage>
        <taxon>Eukaryota</taxon>
        <taxon>Viridiplantae</taxon>
        <taxon>Streptophyta</taxon>
        <taxon>Embryophyta</taxon>
        <taxon>Tracheophyta</taxon>
        <taxon>Spermatophyta</taxon>
        <taxon>Magnoliopsida</taxon>
        <taxon>eudicotyledons</taxon>
        <taxon>Gunneridae</taxon>
        <taxon>Pentapetalae</taxon>
        <taxon>Caryophyllales</taxon>
        <taxon>Chenopodiaceae</taxon>
        <taxon>Chenopodioideae</taxon>
        <taxon>Anserineae</taxon>
        <taxon>Spinacia</taxon>
    </lineage>
</organism>
<dbReference type="Pfam" id="PF24758">
    <property type="entry name" value="LRR_At5g56370"/>
    <property type="match status" value="1"/>
</dbReference>
<dbReference type="PANTHER" id="PTHR31900">
    <property type="entry name" value="F-BOX/RNI SUPERFAMILY PROTEIN-RELATED"/>
    <property type="match status" value="1"/>
</dbReference>
<dbReference type="CDD" id="cd22160">
    <property type="entry name" value="F-box_AtFBL13-like"/>
    <property type="match status" value="1"/>
</dbReference>
<evidence type="ECO:0000313" key="2">
    <source>
        <dbReference type="Proteomes" id="UP000813463"/>
    </source>
</evidence>
<dbReference type="Gene3D" id="1.20.1280.50">
    <property type="match status" value="1"/>
</dbReference>
<dbReference type="SUPFAM" id="SSF52047">
    <property type="entry name" value="RNI-like"/>
    <property type="match status" value="1"/>
</dbReference>
<dbReference type="InterPro" id="IPR001810">
    <property type="entry name" value="F-box_dom"/>
</dbReference>
<dbReference type="Pfam" id="PF00646">
    <property type="entry name" value="F-box"/>
    <property type="match status" value="1"/>
</dbReference>
<dbReference type="SMART" id="SM00579">
    <property type="entry name" value="FBD"/>
    <property type="match status" value="1"/>
</dbReference>